<sequence>MNALTSKHRLIKSYTLDFGYIEIYPNFAIGSMNDGIDLTLENISSLASLAEIHYRNKNFGYISLRKNSYAIDPALYAYIKEVENLKAVAIVSTKEIFKHNYKIEKYFYGKEMKLFRNIENAIQWVHVNCNDQ</sequence>
<name>A0ABT6FP64_9FLAO</name>
<keyword evidence="2" id="KW-1185">Reference proteome</keyword>
<dbReference type="InterPro" id="IPR036513">
    <property type="entry name" value="STAS_dom_sf"/>
</dbReference>
<organism evidence="1 2">
    <name type="scientific">Galbibacter pacificus</name>
    <dbReference type="NCBI Taxonomy" id="2996052"/>
    <lineage>
        <taxon>Bacteria</taxon>
        <taxon>Pseudomonadati</taxon>
        <taxon>Bacteroidota</taxon>
        <taxon>Flavobacteriia</taxon>
        <taxon>Flavobacteriales</taxon>
        <taxon>Flavobacteriaceae</taxon>
        <taxon>Galbibacter</taxon>
    </lineage>
</organism>
<accession>A0ABT6FP64</accession>
<evidence type="ECO:0000313" key="2">
    <source>
        <dbReference type="Proteomes" id="UP001153642"/>
    </source>
</evidence>
<dbReference type="RefSeq" id="WP_277898786.1">
    <property type="nucleotide sequence ID" value="NZ_JAPMUA010000001.1"/>
</dbReference>
<dbReference type="SUPFAM" id="SSF52091">
    <property type="entry name" value="SpoIIaa-like"/>
    <property type="match status" value="1"/>
</dbReference>
<comment type="caution">
    <text evidence="1">The sequence shown here is derived from an EMBL/GenBank/DDBJ whole genome shotgun (WGS) entry which is preliminary data.</text>
</comment>
<proteinExistence type="predicted"/>
<protein>
    <submittedName>
        <fullName evidence="1">STAS/SEC14 domain-containing protein</fullName>
    </submittedName>
</protein>
<gene>
    <name evidence="1" type="ORF">OSR52_04190</name>
</gene>
<reference evidence="1" key="1">
    <citation type="submission" date="2022-11" db="EMBL/GenBank/DDBJ databases">
        <title>High-quality draft genome sequence of Galbibacter sp. strain CMA-7.</title>
        <authorList>
            <person name="Wei L."/>
            <person name="Dong C."/>
            <person name="Shao Z."/>
        </authorList>
    </citation>
    <scope>NUCLEOTIDE SEQUENCE</scope>
    <source>
        <strain evidence="1">CMA-7</strain>
    </source>
</reference>
<dbReference type="Proteomes" id="UP001153642">
    <property type="component" value="Unassembled WGS sequence"/>
</dbReference>
<dbReference type="EMBL" id="JAPMUA010000001">
    <property type="protein sequence ID" value="MDG3585056.1"/>
    <property type="molecule type" value="Genomic_DNA"/>
</dbReference>
<evidence type="ECO:0000313" key="1">
    <source>
        <dbReference type="EMBL" id="MDG3585056.1"/>
    </source>
</evidence>